<dbReference type="Pfam" id="PF13577">
    <property type="entry name" value="SnoaL_4"/>
    <property type="match status" value="1"/>
</dbReference>
<dbReference type="CDD" id="cd00531">
    <property type="entry name" value="NTF2_like"/>
    <property type="match status" value="1"/>
</dbReference>
<dbReference type="EMBL" id="JBIRYO010000007">
    <property type="protein sequence ID" value="MFI2474354.1"/>
    <property type="molecule type" value="Genomic_DNA"/>
</dbReference>
<dbReference type="RefSeq" id="WP_397092660.1">
    <property type="nucleotide sequence ID" value="NZ_JBIRYO010000007.1"/>
</dbReference>
<evidence type="ECO:0000313" key="2">
    <source>
        <dbReference type="EMBL" id="MFI2474354.1"/>
    </source>
</evidence>
<dbReference type="InterPro" id="IPR037401">
    <property type="entry name" value="SnoaL-like"/>
</dbReference>
<sequence length="158" mass="17521">MTATPSVPAEWERRLRRVEDELAIGQLVARYGPAVDAADADAAAELWTEDGSYDVEGWFMDGRDEVRAMVRSAEHRGLVERGCTHFLGPVATVIEGDRATAVCESLLVVHRDGRFVVARAGANRFELTRTADGWKIQRRVTRALDGTPESRDLLALDR</sequence>
<evidence type="ECO:0000313" key="3">
    <source>
        <dbReference type="Proteomes" id="UP001611415"/>
    </source>
</evidence>
<protein>
    <submittedName>
        <fullName evidence="2">Nuclear transport factor 2 family protein</fullName>
    </submittedName>
</protein>
<gene>
    <name evidence="2" type="ORF">ACH49W_13350</name>
</gene>
<dbReference type="InterPro" id="IPR032710">
    <property type="entry name" value="NTF2-like_dom_sf"/>
</dbReference>
<dbReference type="Gene3D" id="3.10.450.50">
    <property type="match status" value="1"/>
</dbReference>
<dbReference type="Proteomes" id="UP001611415">
    <property type="component" value="Unassembled WGS sequence"/>
</dbReference>
<name>A0ABW7WZY3_9NOCA</name>
<reference evidence="2 3" key="1">
    <citation type="submission" date="2024-10" db="EMBL/GenBank/DDBJ databases">
        <title>The Natural Products Discovery Center: Release of the First 8490 Sequenced Strains for Exploring Actinobacteria Biosynthetic Diversity.</title>
        <authorList>
            <person name="Kalkreuter E."/>
            <person name="Kautsar S.A."/>
            <person name="Yang D."/>
            <person name="Bader C.D."/>
            <person name="Teijaro C.N."/>
            <person name="Fluegel L."/>
            <person name="Davis C.M."/>
            <person name="Simpson J.R."/>
            <person name="Lauterbach L."/>
            <person name="Steele A.D."/>
            <person name="Gui C."/>
            <person name="Meng S."/>
            <person name="Li G."/>
            <person name="Viehrig K."/>
            <person name="Ye F."/>
            <person name="Su P."/>
            <person name="Kiefer A.F."/>
            <person name="Nichols A."/>
            <person name="Cepeda A.J."/>
            <person name="Yan W."/>
            <person name="Fan B."/>
            <person name="Jiang Y."/>
            <person name="Adhikari A."/>
            <person name="Zheng C.-J."/>
            <person name="Schuster L."/>
            <person name="Cowan T.M."/>
            <person name="Smanski M.J."/>
            <person name="Chevrette M.G."/>
            <person name="De Carvalho L.P.S."/>
            <person name="Shen B."/>
        </authorList>
    </citation>
    <scope>NUCLEOTIDE SEQUENCE [LARGE SCALE GENOMIC DNA]</scope>
    <source>
        <strain evidence="2 3">NPDC019275</strain>
    </source>
</reference>
<feature type="domain" description="SnoaL-like" evidence="1">
    <location>
        <begin position="16"/>
        <end position="139"/>
    </location>
</feature>
<keyword evidence="3" id="KW-1185">Reference proteome</keyword>
<proteinExistence type="predicted"/>
<dbReference type="SUPFAM" id="SSF54427">
    <property type="entry name" value="NTF2-like"/>
    <property type="match status" value="1"/>
</dbReference>
<accession>A0ABW7WZY3</accession>
<comment type="caution">
    <text evidence="2">The sequence shown here is derived from an EMBL/GenBank/DDBJ whole genome shotgun (WGS) entry which is preliminary data.</text>
</comment>
<organism evidence="2 3">
    <name type="scientific">Nocardia xishanensis</name>
    <dbReference type="NCBI Taxonomy" id="238964"/>
    <lineage>
        <taxon>Bacteria</taxon>
        <taxon>Bacillati</taxon>
        <taxon>Actinomycetota</taxon>
        <taxon>Actinomycetes</taxon>
        <taxon>Mycobacteriales</taxon>
        <taxon>Nocardiaceae</taxon>
        <taxon>Nocardia</taxon>
    </lineage>
</organism>
<evidence type="ECO:0000259" key="1">
    <source>
        <dbReference type="Pfam" id="PF13577"/>
    </source>
</evidence>